<evidence type="ECO:0000313" key="3">
    <source>
        <dbReference type="Proteomes" id="UP000231259"/>
    </source>
</evidence>
<dbReference type="Proteomes" id="UP000231259">
    <property type="component" value="Unassembled WGS sequence"/>
</dbReference>
<reference evidence="2 3" key="1">
    <citation type="submission" date="2013-09" db="EMBL/GenBank/DDBJ databases">
        <title>Genome sequencing of Phaeobacter antarcticus sp. nov. SM1211.</title>
        <authorList>
            <person name="Zhang X.-Y."/>
            <person name="Liu C."/>
            <person name="Chen X.-L."/>
            <person name="Xie B.-B."/>
            <person name="Qin Q.-L."/>
            <person name="Rong J.-C."/>
            <person name="Zhang Y.-Z."/>
        </authorList>
    </citation>
    <scope>NUCLEOTIDE SEQUENCE [LARGE SCALE GENOMIC DNA]</scope>
    <source>
        <strain evidence="2 3">SM1211</strain>
    </source>
</reference>
<feature type="region of interest" description="Disordered" evidence="1">
    <location>
        <begin position="1"/>
        <end position="88"/>
    </location>
</feature>
<evidence type="ECO:0008006" key="4">
    <source>
        <dbReference type="Google" id="ProtNLM"/>
    </source>
</evidence>
<dbReference type="SUPFAM" id="SSF74653">
    <property type="entry name" value="TolA/TonB C-terminal domain"/>
    <property type="match status" value="1"/>
</dbReference>
<feature type="compositionally biased region" description="Low complexity" evidence="1">
    <location>
        <begin position="1"/>
        <end position="40"/>
    </location>
</feature>
<gene>
    <name evidence="2" type="ORF">P775_23090</name>
</gene>
<dbReference type="EMBL" id="AWWI01000156">
    <property type="protein sequence ID" value="PIL17775.1"/>
    <property type="molecule type" value="Genomic_DNA"/>
</dbReference>
<accession>A0A2G8R891</accession>
<comment type="caution">
    <text evidence="2">The sequence shown here is derived from an EMBL/GenBank/DDBJ whole genome shotgun (WGS) entry which is preliminary data.</text>
</comment>
<protein>
    <recommendedName>
        <fullName evidence="4">Cell envelope biogenesis protein TolA</fullName>
    </recommendedName>
</protein>
<dbReference type="Gene3D" id="3.30.1150.10">
    <property type="match status" value="1"/>
</dbReference>
<dbReference type="AlphaFoldDB" id="A0A2G8R891"/>
<keyword evidence="3" id="KW-1185">Reference proteome</keyword>
<name>A0A2G8R891_9RHOB</name>
<evidence type="ECO:0000256" key="1">
    <source>
        <dbReference type="SAM" id="MobiDB-lite"/>
    </source>
</evidence>
<organism evidence="2 3">
    <name type="scientific">Puniceibacterium antarcticum</name>
    <dbReference type="NCBI Taxonomy" id="1206336"/>
    <lineage>
        <taxon>Bacteria</taxon>
        <taxon>Pseudomonadati</taxon>
        <taxon>Pseudomonadota</taxon>
        <taxon>Alphaproteobacteria</taxon>
        <taxon>Rhodobacterales</taxon>
        <taxon>Paracoccaceae</taxon>
        <taxon>Puniceibacterium</taxon>
    </lineage>
</organism>
<proteinExistence type="predicted"/>
<feature type="non-terminal residue" evidence="2">
    <location>
        <position position="1"/>
    </location>
</feature>
<evidence type="ECO:0000313" key="2">
    <source>
        <dbReference type="EMBL" id="PIL17775.1"/>
    </source>
</evidence>
<sequence>APAEVTPEPETQATAPEEAATEIVPEAAEQPSSAPDASTRPRTRPDRPAPTPTPTPTQTAEAPPERPAETPATPAAPEPQPSETTDSVAEALAQALAGGTTAPQPDVPTGPPMTSGEKDALRVAVQQCWVVDSGSLASNVTVTVAVELEQNGRVISNSIRMIGSDGGSGAAVDVAFQAARRALLRCQGDGYRMPPDKYGQWQNIEMTFDPDGMRMR</sequence>